<sequence>MKYLRFSGWILALHCSMIMACTFNNNTMKSIDKYWQDLTTASTESQEVDILEAFRVYLRDEKISYEVFGKSLQDKDSLVNLANAPVGYRPQDVTIKFYTNGNEVVLEKQGWRPKNPGNAFYLFNE</sequence>
<dbReference type="EMBL" id="CP139960">
    <property type="protein sequence ID" value="WQD40057.1"/>
    <property type="molecule type" value="Genomic_DNA"/>
</dbReference>
<keyword evidence="1" id="KW-0732">Signal</keyword>
<organism evidence="2 3">
    <name type="scientific">Niabella yanshanensis</name>
    <dbReference type="NCBI Taxonomy" id="577386"/>
    <lineage>
        <taxon>Bacteria</taxon>
        <taxon>Pseudomonadati</taxon>
        <taxon>Bacteroidota</taxon>
        <taxon>Chitinophagia</taxon>
        <taxon>Chitinophagales</taxon>
        <taxon>Chitinophagaceae</taxon>
        <taxon>Niabella</taxon>
    </lineage>
</organism>
<protein>
    <submittedName>
        <fullName evidence="2">Uncharacterized protein</fullName>
    </submittedName>
</protein>
<name>A0ABZ0W9V6_9BACT</name>
<proteinExistence type="predicted"/>
<reference evidence="2 3" key="1">
    <citation type="submission" date="2023-12" db="EMBL/GenBank/DDBJ databases">
        <title>Genome sequencing and assembly of bacterial species from a model synthetic community.</title>
        <authorList>
            <person name="Hogle S.L."/>
        </authorList>
    </citation>
    <scope>NUCLEOTIDE SEQUENCE [LARGE SCALE GENOMIC DNA]</scope>
    <source>
        <strain evidence="2 3">HAMBI_3031</strain>
    </source>
</reference>
<accession>A0ABZ0W9V6</accession>
<dbReference type="Proteomes" id="UP001325680">
    <property type="component" value="Chromosome"/>
</dbReference>
<dbReference type="RefSeq" id="WP_114789447.1">
    <property type="nucleotide sequence ID" value="NZ_CP139960.1"/>
</dbReference>
<feature type="signal peptide" evidence="1">
    <location>
        <begin position="1"/>
        <end position="20"/>
    </location>
</feature>
<evidence type="ECO:0000313" key="2">
    <source>
        <dbReference type="EMBL" id="WQD40057.1"/>
    </source>
</evidence>
<keyword evidence="3" id="KW-1185">Reference proteome</keyword>
<evidence type="ECO:0000256" key="1">
    <source>
        <dbReference type="SAM" id="SignalP"/>
    </source>
</evidence>
<feature type="chain" id="PRO_5047550015" evidence="1">
    <location>
        <begin position="21"/>
        <end position="125"/>
    </location>
</feature>
<gene>
    <name evidence="2" type="ORF">U0035_07855</name>
</gene>
<dbReference type="PROSITE" id="PS51257">
    <property type="entry name" value="PROKAR_LIPOPROTEIN"/>
    <property type="match status" value="1"/>
</dbReference>
<evidence type="ECO:0000313" key="3">
    <source>
        <dbReference type="Proteomes" id="UP001325680"/>
    </source>
</evidence>